<evidence type="ECO:0000256" key="2">
    <source>
        <dbReference type="SAM" id="Phobius"/>
    </source>
</evidence>
<dbReference type="Pfam" id="PF13717">
    <property type="entry name" value="Zn_ribbon_4"/>
    <property type="match status" value="1"/>
</dbReference>
<proteinExistence type="predicted"/>
<dbReference type="Proteomes" id="UP000233491">
    <property type="component" value="Unassembled WGS sequence"/>
</dbReference>
<dbReference type="NCBIfam" id="TIGR02098">
    <property type="entry name" value="MJ0042_CXXC"/>
    <property type="match status" value="1"/>
</dbReference>
<evidence type="ECO:0000256" key="1">
    <source>
        <dbReference type="SAM" id="MobiDB-lite"/>
    </source>
</evidence>
<dbReference type="InterPro" id="IPR011723">
    <property type="entry name" value="Znf/thioredoxin_put"/>
</dbReference>
<feature type="domain" description="Zinc finger/thioredoxin putative" evidence="3">
    <location>
        <begin position="1"/>
        <end position="35"/>
    </location>
</feature>
<reference evidence="4 5" key="1">
    <citation type="submission" date="2017-12" db="EMBL/GenBank/DDBJ databases">
        <title>Anaerobic carbon monoxide metabolism by Pleomorphomonas carboxyditropha sp. nov., a new mesophilic hydrogenogenic carboxidotroph.</title>
        <authorList>
            <person name="Esquivel-Elizondo S."/>
            <person name="Krajmalnik-Brown R."/>
        </authorList>
    </citation>
    <scope>NUCLEOTIDE SEQUENCE [LARGE SCALE GENOMIC DNA]</scope>
    <source>
        <strain evidence="4 5">R5-392</strain>
    </source>
</reference>
<dbReference type="AlphaFoldDB" id="A0A1I4RTB6"/>
<evidence type="ECO:0000313" key="4">
    <source>
        <dbReference type="EMBL" id="PKR88070.1"/>
    </source>
</evidence>
<feature type="region of interest" description="Disordered" evidence="1">
    <location>
        <begin position="135"/>
        <end position="176"/>
    </location>
</feature>
<feature type="transmembrane region" description="Helical" evidence="2">
    <location>
        <begin position="195"/>
        <end position="213"/>
    </location>
</feature>
<keyword evidence="2" id="KW-0812">Transmembrane</keyword>
<gene>
    <name evidence="4" type="ORF">CXZ10_16575</name>
</gene>
<protein>
    <recommendedName>
        <fullName evidence="3">Zinc finger/thioredoxin putative domain-containing protein</fullName>
    </recommendedName>
</protein>
<comment type="caution">
    <text evidence="4">The sequence shown here is derived from an EMBL/GenBank/DDBJ whole genome shotgun (WGS) entry which is preliminary data.</text>
</comment>
<dbReference type="EMBL" id="PJNW01000014">
    <property type="protein sequence ID" value="PKR88070.1"/>
    <property type="molecule type" value="Genomic_DNA"/>
</dbReference>
<feature type="compositionally biased region" description="Low complexity" evidence="1">
    <location>
        <begin position="150"/>
        <end position="163"/>
    </location>
</feature>
<evidence type="ECO:0000259" key="3">
    <source>
        <dbReference type="Pfam" id="PF13717"/>
    </source>
</evidence>
<keyword evidence="2" id="KW-0472">Membrane</keyword>
<dbReference type="OrthoDB" id="7159357at2"/>
<keyword evidence="2" id="KW-1133">Transmembrane helix</keyword>
<feature type="region of interest" description="Disordered" evidence="1">
    <location>
        <begin position="37"/>
        <end position="122"/>
    </location>
</feature>
<name>A0A1I4RTB6_9HYPH</name>
<keyword evidence="5" id="KW-1185">Reference proteome</keyword>
<evidence type="ECO:0000313" key="5">
    <source>
        <dbReference type="Proteomes" id="UP000233491"/>
    </source>
</evidence>
<accession>A0A1I4RTB6</accession>
<dbReference type="RefSeq" id="WP_101290472.1">
    <property type="nucleotide sequence ID" value="NZ_FOUQ01000002.1"/>
</dbReference>
<sequence>MRIVCPACETGYQVADGTLGVTGRKVRCARCGTVWHATPNDYPEAPHPAAPVSRPDVGGPEPSEDEWRDAIAGDGPGSAFDAETSAEAEGGANDQSAIDDLFSSGPDDDAEEASSAASGNDQSAVDDLFAAGATDQEPKAASAGEPSPPDAADTPPTIDAPPAGFEGRRRKTRGKAARRGASTFMLIDRHLSTPVASVLLISFLVLFSVVAVVGRERIVAIFPDFAGIYEMIGLKVNLRGLDFQNVTASQEMDGSTPVLLVEGDIINLHSESKGLPAVRVTLKSSTGRDVYAWNYALPQLSIDQMGKVHFKTRLLAPPEASVTVEVRFTDQRQP</sequence>
<organism evidence="4 5">
    <name type="scientific">Pleomorphomonas diazotrophica</name>
    <dbReference type="NCBI Taxonomy" id="1166257"/>
    <lineage>
        <taxon>Bacteria</taxon>
        <taxon>Pseudomonadati</taxon>
        <taxon>Pseudomonadota</taxon>
        <taxon>Alphaproteobacteria</taxon>
        <taxon>Hyphomicrobiales</taxon>
        <taxon>Pleomorphomonadaceae</taxon>
        <taxon>Pleomorphomonas</taxon>
    </lineage>
</organism>